<dbReference type="AlphaFoldDB" id="A0A392PE02"/>
<keyword evidence="2" id="KW-0430">Lectin</keyword>
<dbReference type="GO" id="GO:0005524">
    <property type="term" value="F:ATP binding"/>
    <property type="evidence" value="ECO:0007669"/>
    <property type="project" value="InterPro"/>
</dbReference>
<evidence type="ECO:0000259" key="1">
    <source>
        <dbReference type="PROSITE" id="PS50011"/>
    </source>
</evidence>
<keyword evidence="2" id="KW-0808">Transferase</keyword>
<dbReference type="InterPro" id="IPR011009">
    <property type="entry name" value="Kinase-like_dom_sf"/>
</dbReference>
<accession>A0A392PE02</accession>
<sequence>MPPEYAGRGHFSMKSDVFSYGVIVLEIVSGKKNTKFSDPEYYHNLLGYAWRLWSEERALELLDESLGQQCTPSEVIRCVQVGLLCVQQRPEDRPDISSVVLMLNGEKLLPKPNVPGFYIENNVKPELDSSSTNHNLFSTNELSITELVAR</sequence>
<dbReference type="PROSITE" id="PS50011">
    <property type="entry name" value="PROTEIN_KINASE_DOM"/>
    <property type="match status" value="1"/>
</dbReference>
<evidence type="ECO:0000313" key="3">
    <source>
        <dbReference type="Proteomes" id="UP000265520"/>
    </source>
</evidence>
<reference evidence="2 3" key="1">
    <citation type="journal article" date="2018" name="Front. Plant Sci.">
        <title>Red Clover (Trifolium pratense) and Zigzag Clover (T. medium) - A Picture of Genomic Similarities and Differences.</title>
        <authorList>
            <person name="Dluhosova J."/>
            <person name="Istvanek J."/>
            <person name="Nedelnik J."/>
            <person name="Repkova J."/>
        </authorList>
    </citation>
    <scope>NUCLEOTIDE SEQUENCE [LARGE SCALE GENOMIC DNA]</scope>
    <source>
        <strain evidence="3">cv. 10/8</strain>
        <tissue evidence="2">Leaf</tissue>
    </source>
</reference>
<name>A0A392PE02_9FABA</name>
<dbReference type="Gene3D" id="1.10.510.10">
    <property type="entry name" value="Transferase(Phosphotransferase) domain 1"/>
    <property type="match status" value="1"/>
</dbReference>
<dbReference type="InterPro" id="IPR000719">
    <property type="entry name" value="Prot_kinase_dom"/>
</dbReference>
<dbReference type="GO" id="GO:0030246">
    <property type="term" value="F:carbohydrate binding"/>
    <property type="evidence" value="ECO:0007669"/>
    <property type="project" value="UniProtKB-KW"/>
</dbReference>
<keyword evidence="2" id="KW-0675">Receptor</keyword>
<keyword evidence="2" id="KW-0418">Kinase</keyword>
<protein>
    <submittedName>
        <fullName evidence="2">G-type lectin S-receptor-like serine/threonine-protein kinase</fullName>
    </submittedName>
</protein>
<dbReference type="InterPro" id="IPR001245">
    <property type="entry name" value="Ser-Thr/Tyr_kinase_cat_dom"/>
</dbReference>
<keyword evidence="3" id="KW-1185">Reference proteome</keyword>
<feature type="domain" description="Protein kinase" evidence="1">
    <location>
        <begin position="1"/>
        <end position="109"/>
    </location>
</feature>
<dbReference type="Proteomes" id="UP000265520">
    <property type="component" value="Unassembled WGS sequence"/>
</dbReference>
<organism evidence="2 3">
    <name type="scientific">Trifolium medium</name>
    <dbReference type="NCBI Taxonomy" id="97028"/>
    <lineage>
        <taxon>Eukaryota</taxon>
        <taxon>Viridiplantae</taxon>
        <taxon>Streptophyta</taxon>
        <taxon>Embryophyta</taxon>
        <taxon>Tracheophyta</taxon>
        <taxon>Spermatophyta</taxon>
        <taxon>Magnoliopsida</taxon>
        <taxon>eudicotyledons</taxon>
        <taxon>Gunneridae</taxon>
        <taxon>Pentapetalae</taxon>
        <taxon>rosids</taxon>
        <taxon>fabids</taxon>
        <taxon>Fabales</taxon>
        <taxon>Fabaceae</taxon>
        <taxon>Papilionoideae</taxon>
        <taxon>50 kb inversion clade</taxon>
        <taxon>NPAAA clade</taxon>
        <taxon>Hologalegina</taxon>
        <taxon>IRL clade</taxon>
        <taxon>Trifolieae</taxon>
        <taxon>Trifolium</taxon>
    </lineage>
</organism>
<dbReference type="GO" id="GO:0004672">
    <property type="term" value="F:protein kinase activity"/>
    <property type="evidence" value="ECO:0007669"/>
    <property type="project" value="InterPro"/>
</dbReference>
<evidence type="ECO:0000313" key="2">
    <source>
        <dbReference type="EMBL" id="MCI10361.1"/>
    </source>
</evidence>
<dbReference type="EMBL" id="LXQA010075937">
    <property type="protein sequence ID" value="MCI10361.1"/>
    <property type="molecule type" value="Genomic_DNA"/>
</dbReference>
<dbReference type="PANTHER" id="PTHR27006:SF587">
    <property type="entry name" value="RECEPTOR-LIKE SERINE_THREONINE-PROTEIN KINASE"/>
    <property type="match status" value="1"/>
</dbReference>
<gene>
    <name evidence="2" type="ORF">A2U01_0031454</name>
</gene>
<dbReference type="SUPFAM" id="SSF56112">
    <property type="entry name" value="Protein kinase-like (PK-like)"/>
    <property type="match status" value="1"/>
</dbReference>
<dbReference type="Pfam" id="PF07714">
    <property type="entry name" value="PK_Tyr_Ser-Thr"/>
    <property type="match status" value="1"/>
</dbReference>
<dbReference type="PANTHER" id="PTHR27006">
    <property type="entry name" value="PROMASTIGOTE SURFACE ANTIGEN PROTEIN PSA"/>
    <property type="match status" value="1"/>
</dbReference>
<comment type="caution">
    <text evidence="2">The sequence shown here is derived from an EMBL/GenBank/DDBJ whole genome shotgun (WGS) entry which is preliminary data.</text>
</comment>
<proteinExistence type="predicted"/>